<reference evidence="3 4" key="1">
    <citation type="submission" date="2016-03" db="EMBL/GenBank/DDBJ databases">
        <title>Whole genome sequencing of Grifola frondosa 9006-11.</title>
        <authorList>
            <person name="Min B."/>
            <person name="Park H."/>
            <person name="Kim J.-G."/>
            <person name="Cho H."/>
            <person name="Oh Y.-L."/>
            <person name="Kong W.-S."/>
            <person name="Choi I.-G."/>
        </authorList>
    </citation>
    <scope>NUCLEOTIDE SEQUENCE [LARGE SCALE GENOMIC DNA]</scope>
    <source>
        <strain evidence="3 4">9006-11</strain>
    </source>
</reference>
<protein>
    <submittedName>
        <fullName evidence="3">Uncharacterized protein</fullName>
    </submittedName>
</protein>
<dbReference type="Proteomes" id="UP000092993">
    <property type="component" value="Unassembled WGS sequence"/>
</dbReference>
<dbReference type="EMBL" id="LUGG01000022">
    <property type="protein sequence ID" value="OBZ68231.1"/>
    <property type="molecule type" value="Genomic_DNA"/>
</dbReference>
<keyword evidence="4" id="KW-1185">Reference proteome</keyword>
<evidence type="ECO:0000313" key="4">
    <source>
        <dbReference type="Proteomes" id="UP000092993"/>
    </source>
</evidence>
<dbReference type="EMBL" id="LUGG01000022">
    <property type="protein sequence ID" value="OBZ68230.1"/>
    <property type="molecule type" value="Genomic_DNA"/>
</dbReference>
<dbReference type="AlphaFoldDB" id="A0A1C7LTX0"/>
<sequence length="65" mass="6726">MQGATDDLIAEERSNLKAQKIGNVEAKRARVAGKSARSGGRQALLPATNSEREATPEGAHGIPGS</sequence>
<evidence type="ECO:0000313" key="3">
    <source>
        <dbReference type="EMBL" id="OBZ68231.1"/>
    </source>
</evidence>
<proteinExistence type="predicted"/>
<evidence type="ECO:0000313" key="2">
    <source>
        <dbReference type="EMBL" id="OBZ68230.1"/>
    </source>
</evidence>
<evidence type="ECO:0000256" key="1">
    <source>
        <dbReference type="SAM" id="MobiDB-lite"/>
    </source>
</evidence>
<name>A0A1C7LTX0_GRIFR</name>
<organism evidence="3 4">
    <name type="scientific">Grifola frondosa</name>
    <name type="common">Maitake</name>
    <name type="synonym">Polyporus frondosus</name>
    <dbReference type="NCBI Taxonomy" id="5627"/>
    <lineage>
        <taxon>Eukaryota</taxon>
        <taxon>Fungi</taxon>
        <taxon>Dikarya</taxon>
        <taxon>Basidiomycota</taxon>
        <taxon>Agaricomycotina</taxon>
        <taxon>Agaricomycetes</taxon>
        <taxon>Polyporales</taxon>
        <taxon>Grifolaceae</taxon>
        <taxon>Grifola</taxon>
    </lineage>
</organism>
<gene>
    <name evidence="3" type="ORF">A0H81_12004</name>
    <name evidence="2" type="ORF">A0H81_12005</name>
</gene>
<accession>A0A1C7LTX0</accession>
<feature type="region of interest" description="Disordered" evidence="1">
    <location>
        <begin position="28"/>
        <end position="65"/>
    </location>
</feature>
<comment type="caution">
    <text evidence="3">The sequence shown here is derived from an EMBL/GenBank/DDBJ whole genome shotgun (WGS) entry which is preliminary data.</text>
</comment>